<dbReference type="AlphaFoldDB" id="A0AAE1H2I6"/>
<dbReference type="EMBL" id="JAHWGI010000331">
    <property type="protein sequence ID" value="KAK3913592.1"/>
    <property type="molecule type" value="Genomic_DNA"/>
</dbReference>
<evidence type="ECO:0000256" key="1">
    <source>
        <dbReference type="SAM" id="SignalP"/>
    </source>
</evidence>
<dbReference type="PANTHER" id="PTHR11008:SF18">
    <property type="entry name" value="BCDNA.GH05536-RELATED"/>
    <property type="match status" value="1"/>
</dbReference>
<keyword evidence="3" id="KW-1185">Reference proteome</keyword>
<sequence>MLAIKALLAVGVVAAAAAAVEVVEVVGVPTEGPSPPAVSVQPAGESAGLPKMSCSRSAKNKAFVNHCIRTNFQALLPAIRNGGVLGLPNLTPYEVATQALDIKTLPISFHVELSNMTVHGLPDAIVRDARSDLRDDRLNMDVDLTFPKLMFKGLFEFTNGVFATWNFKGRGPFEFHLSNIRATWKVQGRKRPEDTHMMIDHVTPVLSYTIGGLKFWAKGLVDGAPALDDVVNLMVNRLWSDVVELGKPAVNKPLSQHLTALANDVFRSVPYQQLFPDSSEEP</sequence>
<dbReference type="Pfam" id="PF06585">
    <property type="entry name" value="JHBP"/>
    <property type="match status" value="1"/>
</dbReference>
<dbReference type="SMART" id="SM00700">
    <property type="entry name" value="JHBP"/>
    <property type="match status" value="1"/>
</dbReference>
<dbReference type="GO" id="GO:0005615">
    <property type="term" value="C:extracellular space"/>
    <property type="evidence" value="ECO:0007669"/>
    <property type="project" value="TreeGrafter"/>
</dbReference>
<proteinExistence type="predicted"/>
<reference evidence="2" key="2">
    <citation type="journal article" date="2023" name="BMC Genomics">
        <title>Pest status, molecular evolution, and epigenetic factors derived from the genome assembly of Frankliniella fusca, a thysanopteran phytovirus vector.</title>
        <authorList>
            <person name="Catto M.A."/>
            <person name="Labadie P.E."/>
            <person name="Jacobson A.L."/>
            <person name="Kennedy G.G."/>
            <person name="Srinivasan R."/>
            <person name="Hunt B.G."/>
        </authorList>
    </citation>
    <scope>NUCLEOTIDE SEQUENCE</scope>
    <source>
        <strain evidence="2">PL_HMW_Pooled</strain>
    </source>
</reference>
<reference evidence="2" key="1">
    <citation type="submission" date="2021-07" db="EMBL/GenBank/DDBJ databases">
        <authorList>
            <person name="Catto M.A."/>
            <person name="Jacobson A."/>
            <person name="Kennedy G."/>
            <person name="Labadie P."/>
            <person name="Hunt B.G."/>
            <person name="Srinivasan R."/>
        </authorList>
    </citation>
    <scope>NUCLEOTIDE SEQUENCE</scope>
    <source>
        <strain evidence="2">PL_HMW_Pooled</strain>
        <tissue evidence="2">Head</tissue>
    </source>
</reference>
<dbReference type="InterPro" id="IPR038606">
    <property type="entry name" value="To_sf"/>
</dbReference>
<dbReference type="Gene3D" id="3.15.10.30">
    <property type="entry name" value="Haemolymph juvenile hormone binding protein"/>
    <property type="match status" value="1"/>
</dbReference>
<comment type="caution">
    <text evidence="2">The sequence shown here is derived from an EMBL/GenBank/DDBJ whole genome shotgun (WGS) entry which is preliminary data.</text>
</comment>
<keyword evidence="1" id="KW-0732">Signal</keyword>
<evidence type="ECO:0000313" key="2">
    <source>
        <dbReference type="EMBL" id="KAK3913592.1"/>
    </source>
</evidence>
<evidence type="ECO:0000313" key="3">
    <source>
        <dbReference type="Proteomes" id="UP001219518"/>
    </source>
</evidence>
<organism evidence="2 3">
    <name type="scientific">Frankliniella fusca</name>
    <dbReference type="NCBI Taxonomy" id="407009"/>
    <lineage>
        <taxon>Eukaryota</taxon>
        <taxon>Metazoa</taxon>
        <taxon>Ecdysozoa</taxon>
        <taxon>Arthropoda</taxon>
        <taxon>Hexapoda</taxon>
        <taxon>Insecta</taxon>
        <taxon>Pterygota</taxon>
        <taxon>Neoptera</taxon>
        <taxon>Paraneoptera</taxon>
        <taxon>Thysanoptera</taxon>
        <taxon>Terebrantia</taxon>
        <taxon>Thripoidea</taxon>
        <taxon>Thripidae</taxon>
        <taxon>Frankliniella</taxon>
    </lineage>
</organism>
<dbReference type="InterPro" id="IPR010562">
    <property type="entry name" value="Haemolymph_juvenile_hormone-bd"/>
</dbReference>
<accession>A0AAE1H2I6</accession>
<feature type="chain" id="PRO_5042126242" evidence="1">
    <location>
        <begin position="20"/>
        <end position="282"/>
    </location>
</feature>
<feature type="signal peptide" evidence="1">
    <location>
        <begin position="1"/>
        <end position="19"/>
    </location>
</feature>
<protein>
    <submittedName>
        <fullName evidence="2">Beta-carotene-binding protein</fullName>
    </submittedName>
</protein>
<name>A0AAE1H2I6_9NEOP</name>
<dbReference type="Proteomes" id="UP001219518">
    <property type="component" value="Unassembled WGS sequence"/>
</dbReference>
<dbReference type="PANTHER" id="PTHR11008">
    <property type="entry name" value="PROTEIN TAKEOUT-LIKE PROTEIN"/>
    <property type="match status" value="1"/>
</dbReference>
<gene>
    <name evidence="2" type="ORF">KUF71_023049</name>
</gene>